<dbReference type="PANTHER" id="PTHR43460:SF1">
    <property type="entry name" value="METHYLTRANSFERASE TYPE 11 DOMAIN-CONTAINING PROTEIN"/>
    <property type="match status" value="1"/>
</dbReference>
<evidence type="ECO:0000259" key="1">
    <source>
        <dbReference type="Pfam" id="PF08241"/>
    </source>
</evidence>
<name>A0A5R9F6P0_9BACL</name>
<dbReference type="GO" id="GO:0008757">
    <property type="term" value="F:S-adenosylmethionine-dependent methyltransferase activity"/>
    <property type="evidence" value="ECO:0007669"/>
    <property type="project" value="InterPro"/>
</dbReference>
<keyword evidence="2" id="KW-0808">Transferase</keyword>
<organism evidence="2 3">
    <name type="scientific">Exobacillus caeni</name>
    <dbReference type="NCBI Taxonomy" id="2574798"/>
    <lineage>
        <taxon>Bacteria</taxon>
        <taxon>Bacillati</taxon>
        <taxon>Bacillota</taxon>
        <taxon>Bacilli</taxon>
        <taxon>Bacillales</taxon>
        <taxon>Guptibacillaceae</taxon>
        <taxon>Exobacillus</taxon>
    </lineage>
</organism>
<keyword evidence="2" id="KW-0489">Methyltransferase</keyword>
<dbReference type="Proteomes" id="UP000308230">
    <property type="component" value="Unassembled WGS sequence"/>
</dbReference>
<dbReference type="InterPro" id="IPR052939">
    <property type="entry name" value="23S_rRNA_MeTrnsfrase_RlmA"/>
</dbReference>
<dbReference type="InterPro" id="IPR013216">
    <property type="entry name" value="Methyltransf_11"/>
</dbReference>
<comment type="caution">
    <text evidence="2">The sequence shown here is derived from an EMBL/GenBank/DDBJ whole genome shotgun (WGS) entry which is preliminary data.</text>
</comment>
<dbReference type="PANTHER" id="PTHR43460">
    <property type="entry name" value="METHYLTRANSFERASE"/>
    <property type="match status" value="1"/>
</dbReference>
<feature type="domain" description="Methyltransferase type 11" evidence="1">
    <location>
        <begin position="56"/>
        <end position="142"/>
    </location>
</feature>
<dbReference type="InterPro" id="IPR029063">
    <property type="entry name" value="SAM-dependent_MTases_sf"/>
</dbReference>
<dbReference type="SUPFAM" id="SSF53335">
    <property type="entry name" value="S-adenosyl-L-methionine-dependent methyltransferases"/>
    <property type="match status" value="1"/>
</dbReference>
<dbReference type="Gene3D" id="3.40.50.150">
    <property type="entry name" value="Vaccinia Virus protein VP39"/>
    <property type="match status" value="1"/>
</dbReference>
<dbReference type="GO" id="GO:0032259">
    <property type="term" value="P:methylation"/>
    <property type="evidence" value="ECO:0007669"/>
    <property type="project" value="UniProtKB-KW"/>
</dbReference>
<evidence type="ECO:0000313" key="3">
    <source>
        <dbReference type="Proteomes" id="UP000308230"/>
    </source>
</evidence>
<dbReference type="Pfam" id="PF08241">
    <property type="entry name" value="Methyltransf_11"/>
    <property type="match status" value="1"/>
</dbReference>
<sequence>MTEKTLFDFLISEAERPFSGWDFSYISKTGRMAESPLDWSYTSLILPELRRADSMLDMGTGGGEFLSMFLPFPANTYATEAYKPNVPIAKKRLEPLGVNVSEISDDEELPYEDETFDLIINRHEAYSVSELKRILKCGGMFITQQVGGKNDISINALLEAPINGEFSHWDLAYAVNEMKEAGFEILKAQEQFPNTRYYDIGALVYYLKAIPWQVTDFTIDRYFNRLKSIHELIEKDGYLDIPSHRFLIIAKK</sequence>
<dbReference type="EMBL" id="SWLG01000004">
    <property type="protein sequence ID" value="TLS38169.1"/>
    <property type="molecule type" value="Genomic_DNA"/>
</dbReference>
<dbReference type="CDD" id="cd02440">
    <property type="entry name" value="AdoMet_MTases"/>
    <property type="match status" value="1"/>
</dbReference>
<reference evidence="2 3" key="1">
    <citation type="submission" date="2019-04" db="EMBL/GenBank/DDBJ databases">
        <title>Bacillus caeni sp. nov., a bacterium isolated from mangrove sediment.</title>
        <authorList>
            <person name="Huang H."/>
            <person name="Mo K."/>
            <person name="Hu Y."/>
        </authorList>
    </citation>
    <scope>NUCLEOTIDE SEQUENCE [LARGE SCALE GENOMIC DNA]</scope>
    <source>
        <strain evidence="2 3">HB172195</strain>
    </source>
</reference>
<protein>
    <submittedName>
        <fullName evidence="2">Class I SAM-dependent methyltransferase</fullName>
    </submittedName>
</protein>
<gene>
    <name evidence="2" type="ORF">FCL54_06415</name>
</gene>
<keyword evidence="3" id="KW-1185">Reference proteome</keyword>
<accession>A0A5R9F6P0</accession>
<proteinExistence type="predicted"/>
<dbReference type="AlphaFoldDB" id="A0A5R9F6P0"/>
<dbReference type="OrthoDB" id="9795864at2"/>
<evidence type="ECO:0000313" key="2">
    <source>
        <dbReference type="EMBL" id="TLS38169.1"/>
    </source>
</evidence>
<dbReference type="RefSeq" id="WP_138124406.1">
    <property type="nucleotide sequence ID" value="NZ_SWLG01000004.1"/>
</dbReference>